<feature type="compositionally biased region" description="Basic and acidic residues" evidence="5">
    <location>
        <begin position="584"/>
        <end position="601"/>
    </location>
</feature>
<evidence type="ECO:0000313" key="9">
    <source>
        <dbReference type="Proteomes" id="UP001152607"/>
    </source>
</evidence>
<feature type="compositionally biased region" description="Acidic residues" evidence="5">
    <location>
        <begin position="174"/>
        <end position="190"/>
    </location>
</feature>
<feature type="compositionally biased region" description="Basic and acidic residues" evidence="5">
    <location>
        <begin position="525"/>
        <end position="535"/>
    </location>
</feature>
<feature type="compositionally biased region" description="Polar residues" evidence="5">
    <location>
        <begin position="483"/>
        <end position="494"/>
    </location>
</feature>
<feature type="compositionally biased region" description="Basic and acidic residues" evidence="5">
    <location>
        <begin position="54"/>
        <end position="67"/>
    </location>
</feature>
<evidence type="ECO:0000256" key="4">
    <source>
        <dbReference type="ARBA" id="ARBA00023242"/>
    </source>
</evidence>
<dbReference type="InterPro" id="IPR012580">
    <property type="entry name" value="NUC153"/>
</dbReference>
<accession>A0A9W4UVA1</accession>
<keyword evidence="4" id="KW-0539">Nucleus</keyword>
<proteinExistence type="inferred from homology"/>
<comment type="similarity">
    <text evidence="2">Belongs to the ESF1 family.</text>
</comment>
<dbReference type="GO" id="GO:0006364">
    <property type="term" value="P:rRNA processing"/>
    <property type="evidence" value="ECO:0007669"/>
    <property type="project" value="InterPro"/>
</dbReference>
<feature type="region of interest" description="Disordered" evidence="5">
    <location>
        <begin position="280"/>
        <end position="300"/>
    </location>
</feature>
<protein>
    <recommendedName>
        <fullName evidence="10">NUC153 domain-containing protein</fullName>
    </recommendedName>
</protein>
<keyword evidence="3" id="KW-0175">Coiled coil</keyword>
<keyword evidence="9" id="KW-1185">Reference proteome</keyword>
<dbReference type="PANTHER" id="PTHR12202:SF0">
    <property type="entry name" value="ESF1 HOMOLOG"/>
    <property type="match status" value="1"/>
</dbReference>
<dbReference type="GO" id="GO:0005730">
    <property type="term" value="C:nucleolus"/>
    <property type="evidence" value="ECO:0007669"/>
    <property type="project" value="UniProtKB-SubCell"/>
</dbReference>
<feature type="region of interest" description="Disordered" evidence="5">
    <location>
        <begin position="449"/>
        <end position="667"/>
    </location>
</feature>
<name>A0A9W4UVA1_9PLEO</name>
<evidence type="ECO:0000256" key="2">
    <source>
        <dbReference type="ARBA" id="ARBA00009087"/>
    </source>
</evidence>
<feature type="region of interest" description="Disordered" evidence="5">
    <location>
        <begin position="704"/>
        <end position="750"/>
    </location>
</feature>
<feature type="region of interest" description="Disordered" evidence="5">
    <location>
        <begin position="19"/>
        <end position="201"/>
    </location>
</feature>
<sequence length="766" mass="85512">MPDRLRNVAQKLDSELATRQTLVASPTMPLPKRQTFAKASQRPRVQDPETQTTSDDRFANFETDPKFRLPSKKRAKTKLDPRFSRLRTDPDFQNKAPVDRYGRRVTTEEVKKNLGRLYGSDDEASDASGHDEDEQLNTAKAQRRDQAVRKELAKAQKRGLDPIRDGGLSSSSEESSDDDDEHEEEIEDQTDLAGEGNQVPTGDVTARLAAVNMDWDNIRATDIMAVANSFLPVDGRIRNVVIYPSDFGLERMQREEIEGPPKEIFAAEADAKKKNITDATQLAEDADSGKEDLANGDEGEDFDSKALRTYQLDRLRYYYAVITCSSANAAKAIYDNLDGREYLSSANFFDLRFVPEGVDFDAEPHDQCDDLPNGYKPKDFITGALSHSKVKLTWDADDTTRKEAQKRAFSRKEIDENELQAYLGADSSSSEDEAATAKADKAASLRAALGLGPSGAGKSSSKSKSSSKRDRDFKKPEGEMEVTFTSGLSNSGTKGSVFENEPEENTLEKYVRRQKERKERRKERYKATQEGRDPDAVTATSRKTTENEDENNDKEDEDPWNDPFFASDPEDVPRKPSSSKKSKRPTDIAAEKERADKERANLELLMLDDDDTNAHGPSSFNAPKMQHFDMNEIVKAEKNSSKKKRNKFAAKKAEKAAATQVQDSFEMNTQDPRFAKLFESHEFAIDPTNPRFKATKGMKALLEEGRKKRKHGGGAIDEGEGEGEGMSTGKRKKKKGSAGVAVDDDADGDSLKKLTERVKAKSLLRR</sequence>
<feature type="domain" description="ESF1 RRM" evidence="7">
    <location>
        <begin position="205"/>
        <end position="368"/>
    </location>
</feature>
<feature type="compositionally biased region" description="Acidic residues" evidence="5">
    <location>
        <begin position="547"/>
        <end position="560"/>
    </location>
</feature>
<feature type="compositionally biased region" description="Basic and acidic residues" evidence="5">
    <location>
        <begin position="626"/>
        <end position="640"/>
    </location>
</feature>
<feature type="compositionally biased region" description="Basic and acidic residues" evidence="5">
    <location>
        <begin position="142"/>
        <end position="164"/>
    </location>
</feature>
<comment type="caution">
    <text evidence="8">The sequence shown here is derived from an EMBL/GenBank/DDBJ whole genome shotgun (WGS) entry which is preliminary data.</text>
</comment>
<dbReference type="Pfam" id="PF08159">
    <property type="entry name" value="NUC153"/>
    <property type="match status" value="1"/>
</dbReference>
<dbReference type="Pfam" id="PF25121">
    <property type="entry name" value="RRM_ESF1"/>
    <property type="match status" value="1"/>
</dbReference>
<dbReference type="Proteomes" id="UP001152607">
    <property type="component" value="Unassembled WGS sequence"/>
</dbReference>
<dbReference type="PANTHER" id="PTHR12202">
    <property type="entry name" value="ESF1 HOMOLOG"/>
    <property type="match status" value="1"/>
</dbReference>
<dbReference type="OrthoDB" id="431825at2759"/>
<comment type="subcellular location">
    <subcellularLocation>
        <location evidence="1">Nucleus</location>
        <location evidence="1">Nucleolus</location>
    </subcellularLocation>
</comment>
<feature type="compositionally biased region" description="Basic and acidic residues" evidence="5">
    <location>
        <begin position="467"/>
        <end position="478"/>
    </location>
</feature>
<feature type="compositionally biased region" description="Basic residues" evidence="5">
    <location>
        <begin position="641"/>
        <end position="650"/>
    </location>
</feature>
<feature type="compositionally biased region" description="Basic and acidic residues" evidence="5">
    <location>
        <begin position="506"/>
        <end position="517"/>
    </location>
</feature>
<evidence type="ECO:0000256" key="5">
    <source>
        <dbReference type="SAM" id="MobiDB-lite"/>
    </source>
</evidence>
<feature type="domain" description="NUC153" evidence="6">
    <location>
        <begin position="671"/>
        <end position="699"/>
    </location>
</feature>
<evidence type="ECO:0000256" key="3">
    <source>
        <dbReference type="ARBA" id="ARBA00023054"/>
    </source>
</evidence>
<dbReference type="GO" id="GO:0003723">
    <property type="term" value="F:RNA binding"/>
    <property type="evidence" value="ECO:0007669"/>
    <property type="project" value="TreeGrafter"/>
</dbReference>
<evidence type="ECO:0000313" key="8">
    <source>
        <dbReference type="EMBL" id="CAI6342119.1"/>
    </source>
</evidence>
<dbReference type="InterPro" id="IPR039754">
    <property type="entry name" value="Esf1"/>
</dbReference>
<feature type="compositionally biased region" description="Low complexity" evidence="5">
    <location>
        <begin position="449"/>
        <end position="464"/>
    </location>
</feature>
<evidence type="ECO:0000259" key="6">
    <source>
        <dbReference type="Pfam" id="PF08159"/>
    </source>
</evidence>
<gene>
    <name evidence="8" type="ORF">PDIGIT_LOCUS15322</name>
</gene>
<dbReference type="AlphaFoldDB" id="A0A9W4UVA1"/>
<evidence type="ECO:0008006" key="10">
    <source>
        <dbReference type="Google" id="ProtNLM"/>
    </source>
</evidence>
<dbReference type="InterPro" id="IPR056750">
    <property type="entry name" value="RRM_ESF1"/>
</dbReference>
<feature type="compositionally biased region" description="Basic and acidic residues" evidence="5">
    <location>
        <begin position="77"/>
        <end position="112"/>
    </location>
</feature>
<organism evidence="8 9">
    <name type="scientific">Periconia digitata</name>
    <dbReference type="NCBI Taxonomy" id="1303443"/>
    <lineage>
        <taxon>Eukaryota</taxon>
        <taxon>Fungi</taxon>
        <taxon>Dikarya</taxon>
        <taxon>Ascomycota</taxon>
        <taxon>Pezizomycotina</taxon>
        <taxon>Dothideomycetes</taxon>
        <taxon>Pleosporomycetidae</taxon>
        <taxon>Pleosporales</taxon>
        <taxon>Massarineae</taxon>
        <taxon>Periconiaceae</taxon>
        <taxon>Periconia</taxon>
    </lineage>
</organism>
<evidence type="ECO:0000256" key="1">
    <source>
        <dbReference type="ARBA" id="ARBA00004604"/>
    </source>
</evidence>
<dbReference type="EMBL" id="CAOQHR010000013">
    <property type="protein sequence ID" value="CAI6342119.1"/>
    <property type="molecule type" value="Genomic_DNA"/>
</dbReference>
<feature type="compositionally biased region" description="Acidic residues" evidence="5">
    <location>
        <begin position="120"/>
        <end position="135"/>
    </location>
</feature>
<reference evidence="8" key="1">
    <citation type="submission" date="2023-01" db="EMBL/GenBank/DDBJ databases">
        <authorList>
            <person name="Van Ghelder C."/>
            <person name="Rancurel C."/>
        </authorList>
    </citation>
    <scope>NUCLEOTIDE SEQUENCE</scope>
    <source>
        <strain evidence="8">CNCM I-4278</strain>
    </source>
</reference>
<evidence type="ECO:0000259" key="7">
    <source>
        <dbReference type="Pfam" id="PF25121"/>
    </source>
</evidence>